<evidence type="ECO:0000313" key="17">
    <source>
        <dbReference type="Proteomes" id="UP000652231"/>
    </source>
</evidence>
<gene>
    <name evidence="14 16" type="primary">nqrE</name>
    <name evidence="16" type="ORF">GCM10011312_09730</name>
</gene>
<dbReference type="InterPro" id="IPR050133">
    <property type="entry name" value="NqrDE/RnfAE_oxidrdctase"/>
</dbReference>
<keyword evidence="11 14" id="KW-0830">Ubiquinone</keyword>
<comment type="catalytic activity">
    <reaction evidence="14">
        <text>a ubiquinone + n Na(+)(in) + NADH + H(+) = a ubiquinol + n Na(+)(out) + NAD(+)</text>
        <dbReference type="Rhea" id="RHEA:47748"/>
        <dbReference type="Rhea" id="RHEA-COMP:9565"/>
        <dbReference type="Rhea" id="RHEA-COMP:9566"/>
        <dbReference type="ChEBI" id="CHEBI:15378"/>
        <dbReference type="ChEBI" id="CHEBI:16389"/>
        <dbReference type="ChEBI" id="CHEBI:17976"/>
        <dbReference type="ChEBI" id="CHEBI:29101"/>
        <dbReference type="ChEBI" id="CHEBI:57540"/>
        <dbReference type="ChEBI" id="CHEBI:57945"/>
        <dbReference type="EC" id="7.2.1.1"/>
    </reaction>
</comment>
<dbReference type="AlphaFoldDB" id="A0A8J2V954"/>
<evidence type="ECO:0000256" key="15">
    <source>
        <dbReference type="SAM" id="MobiDB-lite"/>
    </source>
</evidence>
<keyword evidence="6 14" id="KW-1278">Translocase</keyword>
<evidence type="ECO:0000256" key="1">
    <source>
        <dbReference type="ARBA" id="ARBA00004127"/>
    </source>
</evidence>
<reference evidence="16" key="2">
    <citation type="submission" date="2020-09" db="EMBL/GenBank/DDBJ databases">
        <authorList>
            <person name="Sun Q."/>
            <person name="Zhou Y."/>
        </authorList>
    </citation>
    <scope>NUCLEOTIDE SEQUENCE</scope>
    <source>
        <strain evidence="16">CGMCC 1.12924</strain>
    </source>
</reference>
<dbReference type="GO" id="GO:0006814">
    <property type="term" value="P:sodium ion transport"/>
    <property type="evidence" value="ECO:0007669"/>
    <property type="project" value="UniProtKB-UniRule"/>
</dbReference>
<organism evidence="16 17">
    <name type="scientific">Planktosalinus lacus</name>
    <dbReference type="NCBI Taxonomy" id="1526573"/>
    <lineage>
        <taxon>Bacteria</taxon>
        <taxon>Pseudomonadati</taxon>
        <taxon>Bacteroidota</taxon>
        <taxon>Flavobacteriia</taxon>
        <taxon>Flavobacteriales</taxon>
        <taxon>Flavobacteriaceae</taxon>
        <taxon>Planktosalinus</taxon>
    </lineage>
</organism>
<evidence type="ECO:0000256" key="13">
    <source>
        <dbReference type="ARBA" id="ARBA00023201"/>
    </source>
</evidence>
<dbReference type="GO" id="GO:0022904">
    <property type="term" value="P:respiratory electron transport chain"/>
    <property type="evidence" value="ECO:0007669"/>
    <property type="project" value="InterPro"/>
</dbReference>
<keyword evidence="3 14" id="KW-1003">Cell membrane</keyword>
<proteinExistence type="inferred from homology"/>
<evidence type="ECO:0000256" key="2">
    <source>
        <dbReference type="ARBA" id="ARBA00022448"/>
    </source>
</evidence>
<comment type="subcellular location">
    <subcellularLocation>
        <location evidence="14">Cell membrane</location>
        <topology evidence="14">Multi-pass membrane protein</topology>
    </subcellularLocation>
    <subcellularLocation>
        <location evidence="1">Endomembrane system</location>
        <topology evidence="1">Multi-pass membrane protein</topology>
    </subcellularLocation>
</comment>
<dbReference type="Pfam" id="PF02508">
    <property type="entry name" value="Rnf-Nqr"/>
    <property type="match status" value="1"/>
</dbReference>
<evidence type="ECO:0000256" key="14">
    <source>
        <dbReference type="HAMAP-Rule" id="MF_00429"/>
    </source>
</evidence>
<dbReference type="EMBL" id="BMGK01000003">
    <property type="protein sequence ID" value="GGD87755.1"/>
    <property type="molecule type" value="Genomic_DNA"/>
</dbReference>
<reference evidence="16" key="1">
    <citation type="journal article" date="2014" name="Int. J. Syst. Evol. Microbiol.">
        <title>Complete genome sequence of Corynebacterium casei LMG S-19264T (=DSM 44701T), isolated from a smear-ripened cheese.</title>
        <authorList>
            <consortium name="US DOE Joint Genome Institute (JGI-PGF)"/>
            <person name="Walter F."/>
            <person name="Albersmeier A."/>
            <person name="Kalinowski J."/>
            <person name="Ruckert C."/>
        </authorList>
    </citation>
    <scope>NUCLEOTIDE SEQUENCE</scope>
    <source>
        <strain evidence="16">CGMCC 1.12924</strain>
    </source>
</reference>
<sequence length="254" mass="27515">MEHIELFFKSIFIDNMVFATFLGMCSYLAVSKKVTTAVGLGLAVIFVLGITVPINWLLDQYILQEGALSWLGPEYASYDLSFLSFIMFIATIATMVQLVEIVVEKFLPALYNSLGIFLPLIAVNCAILGGSLFMQSRQIASIDLALNYGVSSGIGFFLAILTIAAIREKIRYSNVPPPLRGLGITFIITGLMAIGFMSFGGMLTGGDSEEETTETAQVSNLNENSTLSAVVSGQESATLDSTEQNQETNQEVTK</sequence>
<dbReference type="GO" id="GO:0016655">
    <property type="term" value="F:oxidoreductase activity, acting on NAD(P)H, quinone or similar compound as acceptor"/>
    <property type="evidence" value="ECO:0007669"/>
    <property type="project" value="UniProtKB-UniRule"/>
</dbReference>
<evidence type="ECO:0000256" key="4">
    <source>
        <dbReference type="ARBA" id="ARBA00022519"/>
    </source>
</evidence>
<feature type="region of interest" description="Disordered" evidence="15">
    <location>
        <begin position="231"/>
        <end position="254"/>
    </location>
</feature>
<comment type="function">
    <text evidence="14">NQR complex catalyzes the reduction of ubiquinone-1 to ubiquinol by two successive reactions, coupled with the transport of Na(+) ions from the cytoplasm to the periplasm. NqrA to NqrE are probably involved in the second step, the conversion of ubisemiquinone to ubiquinol.</text>
</comment>
<protein>
    <recommendedName>
        <fullName evidence="14">Na(+)-translocating NADH-quinone reductase subunit E</fullName>
        <shortName evidence="14">Na(+)-NQR subunit E</shortName>
        <shortName evidence="14">Na(+)-translocating NQR subunit E</shortName>
        <ecNumber evidence="14">7.2.1.1</ecNumber>
    </recommendedName>
    <alternativeName>
        <fullName evidence="14">NQR complex subunit E</fullName>
    </alternativeName>
    <alternativeName>
        <fullName evidence="14">NQR-1 subunit E</fullName>
    </alternativeName>
</protein>
<evidence type="ECO:0000256" key="6">
    <source>
        <dbReference type="ARBA" id="ARBA00022967"/>
    </source>
</evidence>
<feature type="transmembrane region" description="Helical" evidence="14">
    <location>
        <begin position="110"/>
        <end position="133"/>
    </location>
</feature>
<evidence type="ECO:0000256" key="10">
    <source>
        <dbReference type="ARBA" id="ARBA00023065"/>
    </source>
</evidence>
<keyword evidence="2 14" id="KW-0813">Transport</keyword>
<evidence type="ECO:0000256" key="9">
    <source>
        <dbReference type="ARBA" id="ARBA00023053"/>
    </source>
</evidence>
<comment type="similarity">
    <text evidence="14">Belongs to the NqrDE/RnfAE family.</text>
</comment>
<comment type="subunit">
    <text evidence="14">Composed of six subunits; NqrA, NqrB, NqrC, NqrD, NqrE and NqrF.</text>
</comment>
<dbReference type="PANTHER" id="PTHR30335:SF1">
    <property type="entry name" value="NA(+)-TRANSLOCATING NADH-QUINONE REDUCTASE SUBUNIT E"/>
    <property type="match status" value="1"/>
</dbReference>
<feature type="transmembrane region" description="Helical" evidence="14">
    <location>
        <begin position="37"/>
        <end position="58"/>
    </location>
</feature>
<dbReference type="InterPro" id="IPR010967">
    <property type="entry name" value="NqrE"/>
</dbReference>
<dbReference type="EC" id="7.2.1.1" evidence="14"/>
<evidence type="ECO:0000313" key="16">
    <source>
        <dbReference type="EMBL" id="GGD87755.1"/>
    </source>
</evidence>
<dbReference type="HAMAP" id="MF_00429">
    <property type="entry name" value="NqrE"/>
    <property type="match status" value="1"/>
</dbReference>
<accession>A0A8J2V954</accession>
<feature type="transmembrane region" description="Helical" evidence="14">
    <location>
        <begin position="6"/>
        <end position="30"/>
    </location>
</feature>
<feature type="transmembrane region" description="Helical" evidence="14">
    <location>
        <begin position="78"/>
        <end position="103"/>
    </location>
</feature>
<feature type="transmembrane region" description="Helical" evidence="14">
    <location>
        <begin position="145"/>
        <end position="166"/>
    </location>
</feature>
<dbReference type="GO" id="GO:0012505">
    <property type="term" value="C:endomembrane system"/>
    <property type="evidence" value="ECO:0007669"/>
    <property type="project" value="UniProtKB-SubCell"/>
</dbReference>
<comment type="caution">
    <text evidence="16">The sequence shown here is derived from an EMBL/GenBank/DDBJ whole genome shotgun (WGS) entry which is preliminary data.</text>
</comment>
<dbReference type="GO" id="GO:0005886">
    <property type="term" value="C:plasma membrane"/>
    <property type="evidence" value="ECO:0007669"/>
    <property type="project" value="UniProtKB-SubCell"/>
</dbReference>
<keyword evidence="12 14" id="KW-0472">Membrane</keyword>
<keyword evidence="9 14" id="KW-0915">Sodium</keyword>
<dbReference type="InterPro" id="IPR003667">
    <property type="entry name" value="NqrDE/RnfAE"/>
</dbReference>
<keyword evidence="4" id="KW-0997">Cell inner membrane</keyword>
<feature type="transmembrane region" description="Helical" evidence="14">
    <location>
        <begin position="178"/>
        <end position="199"/>
    </location>
</feature>
<keyword evidence="10 14" id="KW-0406">Ion transport</keyword>
<keyword evidence="5 14" id="KW-0812">Transmembrane</keyword>
<keyword evidence="7 14" id="KW-1133">Transmembrane helix</keyword>
<evidence type="ECO:0000256" key="3">
    <source>
        <dbReference type="ARBA" id="ARBA00022475"/>
    </source>
</evidence>
<dbReference type="RefSeq" id="WP_188440068.1">
    <property type="nucleotide sequence ID" value="NZ_BMGK01000003.1"/>
</dbReference>
<evidence type="ECO:0000256" key="5">
    <source>
        <dbReference type="ARBA" id="ARBA00022692"/>
    </source>
</evidence>
<evidence type="ECO:0000256" key="7">
    <source>
        <dbReference type="ARBA" id="ARBA00022989"/>
    </source>
</evidence>
<evidence type="ECO:0000256" key="8">
    <source>
        <dbReference type="ARBA" id="ARBA00023027"/>
    </source>
</evidence>
<dbReference type="NCBIfam" id="TIGR01940">
    <property type="entry name" value="nqrE"/>
    <property type="match status" value="1"/>
</dbReference>
<dbReference type="GO" id="GO:0009276">
    <property type="term" value="C:Gram-negative-bacterium-type cell wall"/>
    <property type="evidence" value="ECO:0007669"/>
    <property type="project" value="InterPro"/>
</dbReference>
<name>A0A8J2V954_9FLAO</name>
<dbReference type="Proteomes" id="UP000652231">
    <property type="component" value="Unassembled WGS sequence"/>
</dbReference>
<evidence type="ECO:0000256" key="11">
    <source>
        <dbReference type="ARBA" id="ARBA00023075"/>
    </source>
</evidence>
<keyword evidence="13 14" id="KW-0739">Sodium transport</keyword>
<keyword evidence="8 14" id="KW-0520">NAD</keyword>
<evidence type="ECO:0000256" key="12">
    <source>
        <dbReference type="ARBA" id="ARBA00023136"/>
    </source>
</evidence>
<dbReference type="PANTHER" id="PTHR30335">
    <property type="entry name" value="INTEGRAL MEMBRANE PROTEIN OF SOXR-REDUCING COMPLEX"/>
    <property type="match status" value="1"/>
</dbReference>
<keyword evidence="17" id="KW-1185">Reference proteome</keyword>